<evidence type="ECO:0000256" key="3">
    <source>
        <dbReference type="ARBA" id="ARBA00004922"/>
    </source>
</evidence>
<keyword evidence="5" id="KW-0808">Transferase</keyword>
<name>A0AAX1PNF3_AERSA</name>
<dbReference type="GO" id="GO:0046872">
    <property type="term" value="F:metal ion binding"/>
    <property type="evidence" value="ECO:0007669"/>
    <property type="project" value="UniProtKB-KW"/>
</dbReference>
<evidence type="ECO:0000256" key="4">
    <source>
        <dbReference type="ARBA" id="ARBA00022676"/>
    </source>
</evidence>
<keyword evidence="6" id="KW-0812">Transmembrane</keyword>
<keyword evidence="9" id="KW-1133">Transmembrane helix</keyword>
<dbReference type="AlphaFoldDB" id="A0AAX1PNF3"/>
<protein>
    <submittedName>
        <fullName evidence="13">GNT-I family protein</fullName>
    </submittedName>
</protein>
<organism evidence="13 14">
    <name type="scientific">Aeromonas salmonicida</name>
    <dbReference type="NCBI Taxonomy" id="645"/>
    <lineage>
        <taxon>Bacteria</taxon>
        <taxon>Pseudomonadati</taxon>
        <taxon>Pseudomonadota</taxon>
        <taxon>Gammaproteobacteria</taxon>
        <taxon>Aeromonadales</taxon>
        <taxon>Aeromonadaceae</taxon>
        <taxon>Aeromonas</taxon>
    </lineage>
</organism>
<comment type="subcellular location">
    <subcellularLocation>
        <location evidence="2">Golgi apparatus membrane</location>
        <topology evidence="2">Single-pass type II membrane protein</topology>
    </subcellularLocation>
</comment>
<dbReference type="RefSeq" id="WP_111587536.1">
    <property type="nucleotide sequence ID" value="NZ_CAWNWF010000001.1"/>
</dbReference>
<comment type="caution">
    <text evidence="13">The sequence shown here is derived from an EMBL/GenBank/DDBJ whole genome shotgun (WGS) entry which is preliminary data.</text>
</comment>
<reference evidence="13 14" key="1">
    <citation type="submission" date="2018-06" db="EMBL/GenBank/DDBJ databases">
        <title>Freshwater and sediment microbial communities from various areas in North America, analyzing microbe dynamics in response to fracking.</title>
        <authorList>
            <person name="Lamendella R."/>
        </authorList>
    </citation>
    <scope>NUCLEOTIDE SEQUENCE [LARGE SCALE GENOMIC DNA]</scope>
    <source>
        <strain evidence="13 14">17</strain>
    </source>
</reference>
<dbReference type="EMBL" id="QLLM01000001">
    <property type="protein sequence ID" value="RAJ09661.1"/>
    <property type="molecule type" value="Genomic_DNA"/>
</dbReference>
<dbReference type="GO" id="GO:0008375">
    <property type="term" value="F:acetylglucosaminyltransferase activity"/>
    <property type="evidence" value="ECO:0007669"/>
    <property type="project" value="InterPro"/>
</dbReference>
<evidence type="ECO:0000256" key="9">
    <source>
        <dbReference type="ARBA" id="ARBA00022989"/>
    </source>
</evidence>
<evidence type="ECO:0000313" key="13">
    <source>
        <dbReference type="EMBL" id="RAJ09661.1"/>
    </source>
</evidence>
<dbReference type="InterPro" id="IPR004139">
    <property type="entry name" value="Glyco_trans_13"/>
</dbReference>
<comment type="pathway">
    <text evidence="3">Protein modification; protein glycosylation.</text>
</comment>
<evidence type="ECO:0000313" key="14">
    <source>
        <dbReference type="Proteomes" id="UP000249422"/>
    </source>
</evidence>
<dbReference type="InterPro" id="IPR029044">
    <property type="entry name" value="Nucleotide-diphossugar_trans"/>
</dbReference>
<evidence type="ECO:0000256" key="7">
    <source>
        <dbReference type="ARBA" id="ARBA00022723"/>
    </source>
</evidence>
<evidence type="ECO:0000256" key="1">
    <source>
        <dbReference type="ARBA" id="ARBA00001936"/>
    </source>
</evidence>
<gene>
    <name evidence="13" type="ORF">DEU50_101398</name>
</gene>
<evidence type="ECO:0000256" key="8">
    <source>
        <dbReference type="ARBA" id="ARBA00022968"/>
    </source>
</evidence>
<proteinExistence type="predicted"/>
<dbReference type="Proteomes" id="UP000249422">
    <property type="component" value="Unassembled WGS sequence"/>
</dbReference>
<keyword evidence="4" id="KW-0328">Glycosyltransferase</keyword>
<accession>A0AAX1PNF3</accession>
<evidence type="ECO:0000256" key="12">
    <source>
        <dbReference type="ARBA" id="ARBA00023211"/>
    </source>
</evidence>
<dbReference type="Gene3D" id="3.90.550.10">
    <property type="entry name" value="Spore Coat Polysaccharide Biosynthesis Protein SpsA, Chain A"/>
    <property type="match status" value="1"/>
</dbReference>
<keyword evidence="8" id="KW-0735">Signal-anchor</keyword>
<keyword evidence="11" id="KW-0472">Membrane</keyword>
<evidence type="ECO:0000256" key="11">
    <source>
        <dbReference type="ARBA" id="ARBA00023136"/>
    </source>
</evidence>
<keyword evidence="7" id="KW-0479">Metal-binding</keyword>
<evidence type="ECO:0000256" key="6">
    <source>
        <dbReference type="ARBA" id="ARBA00022692"/>
    </source>
</evidence>
<sequence length="308" mass="35632">MVDKSLRLAVVFFAFNRPEKLRLTIESYLCCKNRKLDDVFVFIDGPRNNSDFDKVNQCAQIASVKLPYAKIIIRETNFGLKKSIHGGISQILSEYDAIIVIEDDLRLSPDFYDYMVASLEEYKNSENVMQISGYNYLGNELLDRYKSAFFLPITTSWGWGTWSRAWQSFSIDNDILPQDLDKKKFNFFSSFPFFTMLEKELTGQVSSWAIRWYHHVFQSGGLVLYPPATLVDNEGFDSTGTHSAAKSNVLYKKVIFEDLGIVGFPQNIEIDLSRQRKLVSFFKKKRLSIISMHVINFIARILNRVRNN</sequence>
<comment type="cofactor">
    <cofactor evidence="1">
        <name>Mn(2+)</name>
        <dbReference type="ChEBI" id="CHEBI:29035"/>
    </cofactor>
</comment>
<evidence type="ECO:0000256" key="10">
    <source>
        <dbReference type="ARBA" id="ARBA00023034"/>
    </source>
</evidence>
<keyword evidence="12" id="KW-0464">Manganese</keyword>
<keyword evidence="10" id="KW-0333">Golgi apparatus</keyword>
<dbReference type="Pfam" id="PF03071">
    <property type="entry name" value="GNT-I"/>
    <property type="match status" value="1"/>
</dbReference>
<evidence type="ECO:0000256" key="2">
    <source>
        <dbReference type="ARBA" id="ARBA00004323"/>
    </source>
</evidence>
<evidence type="ECO:0000256" key="5">
    <source>
        <dbReference type="ARBA" id="ARBA00022679"/>
    </source>
</evidence>
<dbReference type="SUPFAM" id="SSF53448">
    <property type="entry name" value="Nucleotide-diphospho-sugar transferases"/>
    <property type="match status" value="1"/>
</dbReference>